<proteinExistence type="predicted"/>
<keyword evidence="13" id="KW-1185">Reference proteome</keyword>
<dbReference type="RefSeq" id="XP_018734646.1">
    <property type="nucleotide sequence ID" value="XM_018881122.1"/>
</dbReference>
<dbReference type="KEGG" id="slb:AWJ20_407"/>
<evidence type="ECO:0000256" key="7">
    <source>
        <dbReference type="ARBA" id="ARBA00022840"/>
    </source>
</evidence>
<dbReference type="GeneID" id="30036161"/>
<feature type="repeat" description="HEAT" evidence="8">
    <location>
        <begin position="260"/>
        <end position="292"/>
    </location>
</feature>
<dbReference type="SUPFAM" id="SSF48371">
    <property type="entry name" value="ARM repeat"/>
    <property type="match status" value="1"/>
</dbReference>
<dbReference type="GO" id="GO:0071561">
    <property type="term" value="C:nucleus-vacuole junction"/>
    <property type="evidence" value="ECO:0007669"/>
    <property type="project" value="TreeGrafter"/>
</dbReference>
<reference evidence="12 13" key="1">
    <citation type="submission" date="2016-02" db="EMBL/GenBank/DDBJ databases">
        <title>Complete genome sequence and transcriptome regulation of the pentose utilising yeast Sugiyamaella lignohabitans.</title>
        <authorList>
            <person name="Bellasio M."/>
            <person name="Peymann A."/>
            <person name="Valli M."/>
            <person name="Sipitzky M."/>
            <person name="Graf A."/>
            <person name="Sauer M."/>
            <person name="Marx H."/>
            <person name="Mattanovich D."/>
        </authorList>
    </citation>
    <scope>NUCLEOTIDE SEQUENCE [LARGE SCALE GENOMIC DNA]</scope>
    <source>
        <strain evidence="12 13">CBS 10342</strain>
    </source>
</reference>
<evidence type="ECO:0000256" key="6">
    <source>
        <dbReference type="ARBA" id="ARBA00022777"/>
    </source>
</evidence>
<dbReference type="Pfam" id="PF23341">
    <property type="entry name" value="PEP5_VPS11_N"/>
    <property type="match status" value="1"/>
</dbReference>
<dbReference type="PROSITE" id="PS50294">
    <property type="entry name" value="WD_REPEATS_REGION"/>
    <property type="match status" value="1"/>
</dbReference>
<keyword evidence="7" id="KW-0067">ATP-binding</keyword>
<dbReference type="InterPro" id="IPR011989">
    <property type="entry name" value="ARM-like"/>
</dbReference>
<evidence type="ECO:0000313" key="13">
    <source>
        <dbReference type="Proteomes" id="UP000189580"/>
    </source>
</evidence>
<evidence type="ECO:0000256" key="2">
    <source>
        <dbReference type="ARBA" id="ARBA00022527"/>
    </source>
</evidence>
<dbReference type="InterPro" id="IPR021133">
    <property type="entry name" value="HEAT_type_2"/>
</dbReference>
<dbReference type="Gene3D" id="1.10.510.10">
    <property type="entry name" value="Transferase(Phosphotransferase) domain 1"/>
    <property type="match status" value="1"/>
</dbReference>
<keyword evidence="4" id="KW-0677">Repeat</keyword>
<keyword evidence="5" id="KW-0547">Nucleotide-binding</keyword>
<sequence>MANVASAEGSLTQEMDIFSLGCVIAEIFLEGASIFTLAQLFKYKKGEYKPPLGDIEDESIRSLVMSMISLDPAERLSADEYLNQWTDKAFPKYFEFLHEYIENISRPLQSVGNTERARHVESDQRIEMIWKNYRRISRELGLVVDDSELDGPGHVRSGNEEKGEKNGYIRGEYGDVDLTFTSTVGGDVIPVCLDLPGMDNWIPKKKKTLPGDHDDGALIVVAVVCSAIRNTLRSSSKIKACDLLLALGEQIHDEAKLDRCLPYLMSLLDDTSDNVQVAALRSLTQLLTLVGAITPINDKIFPEYIFPRLTLLLQDRSSVVVRAAYAACLPTLAQIASRFLDMGQILQTTGIMSEKDPDIENGAVITEDDRKRAYDVIKQDLSLVIEEHARSLLTDHNPDIRRALLRHIVPLCLFLGRQKTNDVILSHAITYLNDSDAQLRMQLFDSVVGIAPYVGSVSLKEYVTPLMMQSLTDSEELVVNKVVQAFTALAGLGLLEMSYIWELLRACAKFMVHPNNWIRNSTFCLFASSTRWMSPAQIYSMLWPILQPFMEGDINDFSVASLSIHAKPPLPREIYNLTATWATKAQKSIFWKTEASHNKSTKRDKTIDLSNEKNRSSKPKNLRATAEDEQWLTRLRVIGMKESQLWMLALYKEYIFRVFRSRSRRVDERHSPTGGDNTSPFIKMQDLGILPQNVFFDTTPIDDGFSDLLSSSAIKGRINSKTSSPVFVDEHFEATRLLAADVDETDSAGGSGRLGGSNSDSKWRELIMAHPVTGTVFTDVYGELDSQLRDSQLLDGGSGITPSKETLKYSSYTGDDPYIWRMLGSVYKDSVTFESPEFGPRCSPYTGSMKPENITKKRKGKMGILAANYEEHAGPVNAIAVAPDHSFFVTGSDDGTVKIWDSFRLEKNVINRAAKTVHFKAEQEKPNQVKCICFIENTYSLACGTTDGSVNLIRVETVNQSSSLSGPRYKPVVKLNGFKLNSGEYAIALSHGQTSSSSLLYVLTTDSRIVVFDLIAKKQVAVMENPSSHGIPTCFVLDKHKNWVLVGTSRGILDLWDTRFQVHIRSWGIPGGQPINSLSLYMNPKAEGKWVCVSGGTKECEITVWDIETVQCREIYRTTPQLSSHRHRHGESSSRREPTPTANYSPVDVDKSMVNGNNNGPPTLSILLSQLKLQTDQEEQRHNDDTQTERPSQHDEPPRADSILSLSSGYSIDHTATGPNRRGYLLSGGTDRIVRFWDLNALDHSTIISGIKAEATYQPSYVLSYPEPNTRLVTERLVSSVSSSSSQSHKSSSSKKPSKSDRPPRSTIIACEQLDLSRNHQSSVLAVALLLKPFEMVVSADRLGTIKVYI</sequence>
<keyword evidence="9" id="KW-0853">WD repeat</keyword>
<dbReference type="GO" id="GO:0004674">
    <property type="term" value="F:protein serine/threonine kinase activity"/>
    <property type="evidence" value="ECO:0007669"/>
    <property type="project" value="UniProtKB-KW"/>
</dbReference>
<dbReference type="OrthoDB" id="242910at2759"/>
<feature type="repeat" description="WD" evidence="9">
    <location>
        <begin position="869"/>
        <end position="901"/>
    </location>
</feature>
<dbReference type="Gene3D" id="2.130.10.10">
    <property type="entry name" value="YVTN repeat-like/Quinoprotein amine dehydrogenase"/>
    <property type="match status" value="2"/>
</dbReference>
<dbReference type="InterPro" id="IPR015943">
    <property type="entry name" value="WD40/YVTN_repeat-like_dom_sf"/>
</dbReference>
<dbReference type="InterPro" id="IPR055231">
    <property type="entry name" value="2AA_helical"/>
</dbReference>
<evidence type="ECO:0000256" key="5">
    <source>
        <dbReference type="ARBA" id="ARBA00022741"/>
    </source>
</evidence>
<evidence type="ECO:0000256" key="1">
    <source>
        <dbReference type="ARBA" id="ARBA00012513"/>
    </source>
</evidence>
<feature type="compositionally biased region" description="Basic and acidic residues" evidence="10">
    <location>
        <begin position="601"/>
        <end position="615"/>
    </location>
</feature>
<dbReference type="InterPro" id="IPR000719">
    <property type="entry name" value="Prot_kinase_dom"/>
</dbReference>
<dbReference type="PROSITE" id="PS50011">
    <property type="entry name" value="PROTEIN_KINASE_DOM"/>
    <property type="match status" value="1"/>
</dbReference>
<dbReference type="GO" id="GO:0005770">
    <property type="term" value="C:late endosome"/>
    <property type="evidence" value="ECO:0007669"/>
    <property type="project" value="TreeGrafter"/>
</dbReference>
<feature type="compositionally biased region" description="Low complexity" evidence="10">
    <location>
        <begin position="1279"/>
        <end position="1291"/>
    </location>
</feature>
<keyword evidence="3" id="KW-0808">Transferase</keyword>
<protein>
    <recommendedName>
        <fullName evidence="1">non-specific serine/threonine protein kinase</fullName>
        <ecNumber evidence="1">2.7.11.1</ecNumber>
    </recommendedName>
</protein>
<evidence type="ECO:0000256" key="3">
    <source>
        <dbReference type="ARBA" id="ARBA00022679"/>
    </source>
</evidence>
<dbReference type="Pfam" id="PF22956">
    <property type="entry name" value="VPS15-like_hel"/>
    <property type="match status" value="1"/>
</dbReference>
<dbReference type="SMART" id="SM00320">
    <property type="entry name" value="WD40"/>
    <property type="match status" value="5"/>
</dbReference>
<feature type="domain" description="Protein kinase" evidence="11">
    <location>
        <begin position="1"/>
        <end position="101"/>
    </location>
</feature>
<evidence type="ECO:0000259" key="11">
    <source>
        <dbReference type="PROSITE" id="PS50011"/>
    </source>
</evidence>
<dbReference type="PANTHER" id="PTHR17583:SF0">
    <property type="entry name" value="PHOSPHOINOSITIDE 3-KINASE REGULATORY SUBUNIT 4"/>
    <property type="match status" value="1"/>
</dbReference>
<dbReference type="EC" id="2.7.11.1" evidence="1"/>
<dbReference type="PANTHER" id="PTHR17583">
    <property type="entry name" value="PHOSPHOINOSITIDE 3-KINASE REGULATORY SUBUNIT 4"/>
    <property type="match status" value="1"/>
</dbReference>
<dbReference type="Gene3D" id="1.25.10.10">
    <property type="entry name" value="Leucine-rich Repeat Variant"/>
    <property type="match status" value="2"/>
</dbReference>
<dbReference type="PROSITE" id="PS50082">
    <property type="entry name" value="WD_REPEATS_2"/>
    <property type="match status" value="2"/>
</dbReference>
<dbReference type="GO" id="GO:0034272">
    <property type="term" value="C:phosphatidylinositol 3-kinase complex, class III, type II"/>
    <property type="evidence" value="ECO:0007669"/>
    <property type="project" value="TreeGrafter"/>
</dbReference>
<dbReference type="InterPro" id="IPR001680">
    <property type="entry name" value="WD40_rpt"/>
</dbReference>
<dbReference type="Proteomes" id="UP000189580">
    <property type="component" value="Chromosome a"/>
</dbReference>
<dbReference type="SUPFAM" id="SSF50978">
    <property type="entry name" value="WD40 repeat-like"/>
    <property type="match status" value="1"/>
</dbReference>
<dbReference type="InterPro" id="IPR016024">
    <property type="entry name" value="ARM-type_fold"/>
</dbReference>
<feature type="compositionally biased region" description="Basic and acidic residues" evidence="10">
    <location>
        <begin position="1178"/>
        <end position="1199"/>
    </location>
</feature>
<organism evidence="12 13">
    <name type="scientific">Sugiyamaella lignohabitans</name>
    <dbReference type="NCBI Taxonomy" id="796027"/>
    <lineage>
        <taxon>Eukaryota</taxon>
        <taxon>Fungi</taxon>
        <taxon>Dikarya</taxon>
        <taxon>Ascomycota</taxon>
        <taxon>Saccharomycotina</taxon>
        <taxon>Dipodascomycetes</taxon>
        <taxon>Dipodascales</taxon>
        <taxon>Trichomonascaceae</taxon>
        <taxon>Sugiyamaella</taxon>
    </lineage>
</organism>
<dbReference type="GO" id="GO:0045324">
    <property type="term" value="P:late endosome to vacuole transport"/>
    <property type="evidence" value="ECO:0007669"/>
    <property type="project" value="InterPro"/>
</dbReference>
<dbReference type="GO" id="GO:0006623">
    <property type="term" value="P:protein targeting to vacuole"/>
    <property type="evidence" value="ECO:0007669"/>
    <property type="project" value="TreeGrafter"/>
</dbReference>
<dbReference type="InterPro" id="IPR036322">
    <property type="entry name" value="WD40_repeat_dom_sf"/>
</dbReference>
<evidence type="ECO:0000256" key="9">
    <source>
        <dbReference type="PROSITE-ProRule" id="PRU00221"/>
    </source>
</evidence>
<dbReference type="PROSITE" id="PS50077">
    <property type="entry name" value="HEAT_REPEAT"/>
    <property type="match status" value="1"/>
</dbReference>
<feature type="compositionally biased region" description="Polar residues" evidence="10">
    <location>
        <begin position="1154"/>
        <end position="1174"/>
    </location>
</feature>
<dbReference type="GO" id="GO:0034271">
    <property type="term" value="C:phosphatidylinositol 3-kinase complex, class III, type I"/>
    <property type="evidence" value="ECO:0007669"/>
    <property type="project" value="TreeGrafter"/>
</dbReference>
<feature type="region of interest" description="Disordered" evidence="10">
    <location>
        <begin position="601"/>
        <end position="623"/>
    </location>
</feature>
<keyword evidence="6 12" id="KW-0418">Kinase</keyword>
<dbReference type="EMBL" id="CP014501">
    <property type="protein sequence ID" value="ANB12169.1"/>
    <property type="molecule type" value="Genomic_DNA"/>
</dbReference>
<accession>A0A167CVY0</accession>
<gene>
    <name evidence="12" type="primary">VPS15</name>
    <name evidence="12" type="ORF">AWJ20_407</name>
</gene>
<dbReference type="InterPro" id="IPR057307">
    <property type="entry name" value="PEP5_VPS11_N"/>
</dbReference>
<evidence type="ECO:0000313" key="12">
    <source>
        <dbReference type="EMBL" id="ANB12169.1"/>
    </source>
</evidence>
<dbReference type="GO" id="GO:0005524">
    <property type="term" value="F:ATP binding"/>
    <property type="evidence" value="ECO:0007669"/>
    <property type="project" value="UniProtKB-KW"/>
</dbReference>
<name>A0A167CVY0_9ASCO</name>
<evidence type="ECO:0000256" key="4">
    <source>
        <dbReference type="ARBA" id="ARBA00022737"/>
    </source>
</evidence>
<keyword evidence="2 12" id="KW-0723">Serine/threonine-protein kinase</keyword>
<feature type="region of interest" description="Disordered" evidence="10">
    <location>
        <begin position="1278"/>
        <end position="1305"/>
    </location>
</feature>
<feature type="region of interest" description="Disordered" evidence="10">
    <location>
        <begin position="1120"/>
        <end position="1204"/>
    </location>
</feature>
<feature type="repeat" description="WD" evidence="9">
    <location>
        <begin position="1224"/>
        <end position="1240"/>
    </location>
</feature>
<evidence type="ECO:0000256" key="10">
    <source>
        <dbReference type="SAM" id="MobiDB-lite"/>
    </source>
</evidence>
<dbReference type="GO" id="GO:0016236">
    <property type="term" value="P:macroautophagy"/>
    <property type="evidence" value="ECO:0007669"/>
    <property type="project" value="InterPro"/>
</dbReference>
<dbReference type="InterPro" id="IPR045162">
    <property type="entry name" value="Vps15-like"/>
</dbReference>
<evidence type="ECO:0000256" key="8">
    <source>
        <dbReference type="PROSITE-ProRule" id="PRU00103"/>
    </source>
</evidence>